<dbReference type="Gene3D" id="2.60.120.200">
    <property type="match status" value="1"/>
</dbReference>
<feature type="domain" description="BT-3987-like N-terminal" evidence="1">
    <location>
        <begin position="33"/>
        <end position="151"/>
    </location>
</feature>
<evidence type="ECO:0000313" key="4">
    <source>
        <dbReference type="Proteomes" id="UP000435985"/>
    </source>
</evidence>
<dbReference type="PROSITE" id="PS51257">
    <property type="entry name" value="PROKAR_LIPOPROTEIN"/>
    <property type="match status" value="1"/>
</dbReference>
<dbReference type="Gene3D" id="2.60.40.1740">
    <property type="entry name" value="hypothetical protein (bacova_03559)"/>
    <property type="match status" value="1"/>
</dbReference>
<dbReference type="EMBL" id="JAQNZF010000016">
    <property type="protein sequence ID" value="MDC2743217.1"/>
    <property type="molecule type" value="Genomic_DNA"/>
</dbReference>
<organism evidence="2 4">
    <name type="scientific">Bacteroides ovatus</name>
    <dbReference type="NCBI Taxonomy" id="28116"/>
    <lineage>
        <taxon>Bacteria</taxon>
        <taxon>Pseudomonadati</taxon>
        <taxon>Bacteroidota</taxon>
        <taxon>Bacteroidia</taxon>
        <taxon>Bacteroidales</taxon>
        <taxon>Bacteroidaceae</taxon>
        <taxon>Bacteroides</taxon>
    </lineage>
</organism>
<dbReference type="RefSeq" id="WP_004309569.1">
    <property type="nucleotide sequence ID" value="NZ_CAAKNR010000061.1"/>
</dbReference>
<dbReference type="GO" id="GO:0005975">
    <property type="term" value="P:carbohydrate metabolic process"/>
    <property type="evidence" value="ECO:0007669"/>
    <property type="project" value="UniProtKB-ARBA"/>
</dbReference>
<sequence>MNRYLLKQNIIGLLFFTCLFVGCDNAEYSVLHNQAYISQTGTNPNTALKVFIDQDLVTANLNVRLSDPAEKDYNFEFVEDAELLAKYNEVNYTSYKFLPAEQYNFKGKEAVIKQGEVLSESSGLEILPLTQEMKDSGNKYAIALTLQSKDGTTEVLKPGSTILYLLDPAIVTSVPVFNSRHNVAFSLIEDLSLSEWTLEFCVNMSKLGKKVGELNNQALFDGSSSLGESDGQIYTRFGDAPIEGNRLQIKTQGLQMNSATLFEEDKWYQIAWVCTSSKLYLYVDGKLDNSIDVPGKVTNLSKTKCKIGNTEYLKADVQMSEFRLWKRALSQREIANNLYATDPHSNALFAYFKFNEGKGDRFTDATGNGNEAWCIDPVEWRDNVRLNANN</sequence>
<evidence type="ECO:0000259" key="1">
    <source>
        <dbReference type="Pfam" id="PF08522"/>
    </source>
</evidence>
<dbReference type="Pfam" id="PF08522">
    <property type="entry name" value="BT_3987-like_N"/>
    <property type="match status" value="1"/>
</dbReference>
<proteinExistence type="predicted"/>
<dbReference type="EMBL" id="VWFO01000003">
    <property type="protein sequence ID" value="KAA4666252.1"/>
    <property type="molecule type" value="Genomic_DNA"/>
</dbReference>
<dbReference type="InterPro" id="IPR013320">
    <property type="entry name" value="ConA-like_dom_sf"/>
</dbReference>
<dbReference type="SUPFAM" id="SSF49899">
    <property type="entry name" value="Concanavalin A-like lectins/glucanases"/>
    <property type="match status" value="1"/>
</dbReference>
<name>A0A139LK03_BACOV</name>
<accession>A0A139LK03</accession>
<protein>
    <submittedName>
        <fullName evidence="3">DUF1735 and LamG domain-containing protein</fullName>
    </submittedName>
    <submittedName>
        <fullName evidence="2">DUF1735 domain-containing protein</fullName>
    </submittedName>
</protein>
<dbReference type="InterPro" id="IPR013728">
    <property type="entry name" value="BT_3987-like_N"/>
</dbReference>
<dbReference type="GO" id="GO:0004553">
    <property type="term" value="F:hydrolase activity, hydrolyzing O-glycosyl compounds"/>
    <property type="evidence" value="ECO:0007669"/>
    <property type="project" value="UniProtKB-ARBA"/>
</dbReference>
<dbReference type="Pfam" id="PF13385">
    <property type="entry name" value="Laminin_G_3"/>
    <property type="match status" value="1"/>
</dbReference>
<dbReference type="Proteomes" id="UP000435985">
    <property type="component" value="Unassembled WGS sequence"/>
</dbReference>
<gene>
    <name evidence="2" type="ORF">F3B98_03535</name>
    <name evidence="3" type="ORF">PO382_13395</name>
</gene>
<reference evidence="3" key="2">
    <citation type="submission" date="2022-10" db="EMBL/GenBank/DDBJ databases">
        <title>Human gut microbiome strain richness.</title>
        <authorList>
            <person name="Chen-Liaw A."/>
        </authorList>
    </citation>
    <scope>NUCLEOTIDE SEQUENCE</scope>
    <source>
        <strain evidence="3">BSD2780120875st1_E1_BSD2780120875_150330</strain>
    </source>
</reference>
<dbReference type="AlphaFoldDB" id="A0A139LK03"/>
<dbReference type="Proteomes" id="UP001219389">
    <property type="component" value="Unassembled WGS sequence"/>
</dbReference>
<comment type="caution">
    <text evidence="2">The sequence shown here is derived from an EMBL/GenBank/DDBJ whole genome shotgun (WGS) entry which is preliminary data.</text>
</comment>
<evidence type="ECO:0000313" key="2">
    <source>
        <dbReference type="EMBL" id="KAA4666252.1"/>
    </source>
</evidence>
<evidence type="ECO:0000313" key="3">
    <source>
        <dbReference type="EMBL" id="MDC2743217.1"/>
    </source>
</evidence>
<reference evidence="2 4" key="1">
    <citation type="journal article" date="2019" name="Nat. Med.">
        <title>A library of human gut bacterial isolates paired with longitudinal multiomics data enables mechanistic microbiome research.</title>
        <authorList>
            <person name="Poyet M."/>
            <person name="Groussin M."/>
            <person name="Gibbons S.M."/>
            <person name="Avila-Pacheco J."/>
            <person name="Jiang X."/>
            <person name="Kearney S.M."/>
            <person name="Perrotta A.R."/>
            <person name="Berdy B."/>
            <person name="Zhao S."/>
            <person name="Lieberman T.D."/>
            <person name="Swanson P.K."/>
            <person name="Smith M."/>
            <person name="Roesemann S."/>
            <person name="Alexander J.E."/>
            <person name="Rich S.A."/>
            <person name="Livny J."/>
            <person name="Vlamakis H."/>
            <person name="Clish C."/>
            <person name="Bullock K."/>
            <person name="Deik A."/>
            <person name="Scott J."/>
            <person name="Pierce K.A."/>
            <person name="Xavier R.J."/>
            <person name="Alm E.J."/>
        </authorList>
    </citation>
    <scope>NUCLEOTIDE SEQUENCE [LARGE SCALE GENOMIC DNA]</scope>
    <source>
        <strain evidence="2 4">BIOML-A14</strain>
    </source>
</reference>